<dbReference type="EMBL" id="VUJU01002061">
    <property type="protein sequence ID" value="KAF0762717.1"/>
    <property type="molecule type" value="Genomic_DNA"/>
</dbReference>
<feature type="region of interest" description="Disordered" evidence="1">
    <location>
        <begin position="77"/>
        <end position="97"/>
    </location>
</feature>
<dbReference type="Proteomes" id="UP000478052">
    <property type="component" value="Unassembled WGS sequence"/>
</dbReference>
<sequence length="97" mass="11229">MTNNDSLSTLMSIQNFFRPNETARTIQNQIYKIQKENTVIKIFWIPSHINITGNERADKLAKEAIVSPNALPCQNMPYQINPRLPNKERRPTHVPDL</sequence>
<dbReference type="GO" id="GO:0003676">
    <property type="term" value="F:nucleic acid binding"/>
    <property type="evidence" value="ECO:0007669"/>
    <property type="project" value="InterPro"/>
</dbReference>
<dbReference type="SUPFAM" id="SSF53098">
    <property type="entry name" value="Ribonuclease H-like"/>
    <property type="match status" value="1"/>
</dbReference>
<dbReference type="InterPro" id="IPR002156">
    <property type="entry name" value="RNaseH_domain"/>
</dbReference>
<feature type="compositionally biased region" description="Basic and acidic residues" evidence="1">
    <location>
        <begin position="85"/>
        <end position="97"/>
    </location>
</feature>
<dbReference type="OrthoDB" id="6621833at2759"/>
<protein>
    <recommendedName>
        <fullName evidence="2">RNase H type-1 domain-containing protein</fullName>
    </recommendedName>
</protein>
<feature type="domain" description="RNase H type-1" evidence="2">
    <location>
        <begin position="1"/>
        <end position="66"/>
    </location>
</feature>
<evidence type="ECO:0000259" key="2">
    <source>
        <dbReference type="PROSITE" id="PS50879"/>
    </source>
</evidence>
<dbReference type="InterPro" id="IPR036397">
    <property type="entry name" value="RNaseH_sf"/>
</dbReference>
<evidence type="ECO:0000313" key="4">
    <source>
        <dbReference type="Proteomes" id="UP000478052"/>
    </source>
</evidence>
<dbReference type="GO" id="GO:0004523">
    <property type="term" value="F:RNA-DNA hybrid ribonuclease activity"/>
    <property type="evidence" value="ECO:0007669"/>
    <property type="project" value="InterPro"/>
</dbReference>
<comment type="caution">
    <text evidence="3">The sequence shown here is derived from an EMBL/GenBank/DDBJ whole genome shotgun (WGS) entry which is preliminary data.</text>
</comment>
<accession>A0A6G0YXV9</accession>
<dbReference type="Gene3D" id="3.30.420.10">
    <property type="entry name" value="Ribonuclease H-like superfamily/Ribonuclease H"/>
    <property type="match status" value="1"/>
</dbReference>
<keyword evidence="4" id="KW-1185">Reference proteome</keyword>
<gene>
    <name evidence="3" type="ORF">FWK35_00017195</name>
</gene>
<name>A0A6G0YXV9_APHCR</name>
<reference evidence="3 4" key="1">
    <citation type="submission" date="2019-08" db="EMBL/GenBank/DDBJ databases">
        <title>Whole genome of Aphis craccivora.</title>
        <authorList>
            <person name="Voronova N.V."/>
            <person name="Shulinski R.S."/>
            <person name="Bandarenka Y.V."/>
            <person name="Zhorov D.G."/>
            <person name="Warner D."/>
        </authorList>
    </citation>
    <scope>NUCLEOTIDE SEQUENCE [LARGE SCALE GENOMIC DNA]</scope>
    <source>
        <strain evidence="3">180601</strain>
        <tissue evidence="3">Whole Body</tissue>
    </source>
</reference>
<dbReference type="Pfam" id="PF00075">
    <property type="entry name" value="RNase_H"/>
    <property type="match status" value="1"/>
</dbReference>
<evidence type="ECO:0000313" key="3">
    <source>
        <dbReference type="EMBL" id="KAF0762717.1"/>
    </source>
</evidence>
<evidence type="ECO:0000256" key="1">
    <source>
        <dbReference type="SAM" id="MobiDB-lite"/>
    </source>
</evidence>
<dbReference type="PROSITE" id="PS50879">
    <property type="entry name" value="RNASE_H_1"/>
    <property type="match status" value="1"/>
</dbReference>
<dbReference type="AlphaFoldDB" id="A0A6G0YXV9"/>
<dbReference type="InterPro" id="IPR012337">
    <property type="entry name" value="RNaseH-like_sf"/>
</dbReference>
<organism evidence="3 4">
    <name type="scientific">Aphis craccivora</name>
    <name type="common">Cowpea aphid</name>
    <dbReference type="NCBI Taxonomy" id="307492"/>
    <lineage>
        <taxon>Eukaryota</taxon>
        <taxon>Metazoa</taxon>
        <taxon>Ecdysozoa</taxon>
        <taxon>Arthropoda</taxon>
        <taxon>Hexapoda</taxon>
        <taxon>Insecta</taxon>
        <taxon>Pterygota</taxon>
        <taxon>Neoptera</taxon>
        <taxon>Paraneoptera</taxon>
        <taxon>Hemiptera</taxon>
        <taxon>Sternorrhyncha</taxon>
        <taxon>Aphidomorpha</taxon>
        <taxon>Aphidoidea</taxon>
        <taxon>Aphididae</taxon>
        <taxon>Aphidini</taxon>
        <taxon>Aphis</taxon>
        <taxon>Aphis</taxon>
    </lineage>
</organism>
<proteinExistence type="predicted"/>